<proteinExistence type="predicted"/>
<accession>A0A422LM88</accession>
<gene>
    <name evidence="1" type="ORF">FAM18157_00336</name>
</gene>
<organism evidence="1 2">
    <name type="scientific">Lacticaseibacillus paracasei</name>
    <name type="common">Lactobacillus paracasei</name>
    <dbReference type="NCBI Taxonomy" id="1597"/>
    <lineage>
        <taxon>Bacteria</taxon>
        <taxon>Bacillati</taxon>
        <taxon>Bacillota</taxon>
        <taxon>Bacilli</taxon>
        <taxon>Lactobacillales</taxon>
        <taxon>Lactobacillaceae</taxon>
        <taxon>Lacticaseibacillus</taxon>
    </lineage>
</organism>
<evidence type="ECO:0000313" key="2">
    <source>
        <dbReference type="Proteomes" id="UP000284716"/>
    </source>
</evidence>
<sequence>MFDEVTTTLFNYAYDHNISVMAKSKIPEDWIPIAIPSRRLIIINMNWYQPREIPLQIAHETAHVLNGGTDYAAYSRCDTNPEEAAANQKAVQILMNLFLDDWMDIEDFNPVNFMETYRIPERYFNLVKNTALKILA</sequence>
<evidence type="ECO:0000313" key="1">
    <source>
        <dbReference type="EMBL" id="RND84120.1"/>
    </source>
</evidence>
<name>A0A422LM88_LACPA</name>
<reference evidence="1 2" key="1">
    <citation type="journal article" date="2018" name="Front. Microbiol.">
        <title>Conversion of Methionine to Cysteine in Lactobacillus paracasei Depends on the Highly Mobile cysK-ctl-cysE Gene Cluster.</title>
        <authorList>
            <person name="Wuthrich D."/>
            <person name="Irmler S."/>
            <person name="Berthoud H."/>
            <person name="Guggenbuhl B."/>
            <person name="Eugster E."/>
            <person name="Bruggmann R."/>
        </authorList>
    </citation>
    <scope>NUCLEOTIDE SEQUENCE [LARGE SCALE GENOMIC DNA]</scope>
    <source>
        <strain evidence="1 2">FAM18157</strain>
    </source>
</reference>
<comment type="caution">
    <text evidence="1">The sequence shown here is derived from an EMBL/GenBank/DDBJ whole genome shotgun (WGS) entry which is preliminary data.</text>
</comment>
<dbReference type="AlphaFoldDB" id="A0A422LM88"/>
<dbReference type="EMBL" id="LKFS01000022">
    <property type="protein sequence ID" value="RND84120.1"/>
    <property type="molecule type" value="Genomic_DNA"/>
</dbReference>
<protein>
    <submittedName>
        <fullName evidence="1">Uncharacterized protein</fullName>
    </submittedName>
</protein>
<dbReference type="Proteomes" id="UP000284716">
    <property type="component" value="Unassembled WGS sequence"/>
</dbReference>
<dbReference type="RefSeq" id="WP_003598062.1">
    <property type="nucleotide sequence ID" value="NZ_CAJHQN010000045.1"/>
</dbReference>